<evidence type="ECO:0000313" key="1">
    <source>
        <dbReference type="EMBL" id="CAB0002498.1"/>
    </source>
</evidence>
<dbReference type="Proteomes" id="UP000479000">
    <property type="component" value="Unassembled WGS sequence"/>
</dbReference>
<dbReference type="EMBL" id="CADCXU010012439">
    <property type="protein sequence ID" value="CAB0002498.1"/>
    <property type="molecule type" value="Genomic_DNA"/>
</dbReference>
<organism evidence="1 2">
    <name type="scientific">Nesidiocoris tenuis</name>
    <dbReference type="NCBI Taxonomy" id="355587"/>
    <lineage>
        <taxon>Eukaryota</taxon>
        <taxon>Metazoa</taxon>
        <taxon>Ecdysozoa</taxon>
        <taxon>Arthropoda</taxon>
        <taxon>Hexapoda</taxon>
        <taxon>Insecta</taxon>
        <taxon>Pterygota</taxon>
        <taxon>Neoptera</taxon>
        <taxon>Paraneoptera</taxon>
        <taxon>Hemiptera</taxon>
        <taxon>Heteroptera</taxon>
        <taxon>Panheteroptera</taxon>
        <taxon>Cimicomorpha</taxon>
        <taxon>Miridae</taxon>
        <taxon>Dicyphina</taxon>
        <taxon>Nesidiocoris</taxon>
    </lineage>
</organism>
<evidence type="ECO:0000313" key="2">
    <source>
        <dbReference type="Proteomes" id="UP000479000"/>
    </source>
</evidence>
<gene>
    <name evidence="1" type="ORF">NTEN_LOCUS8285</name>
</gene>
<proteinExistence type="predicted"/>
<accession>A0A6H5GHX7</accession>
<reference evidence="1 2" key="1">
    <citation type="submission" date="2020-02" db="EMBL/GenBank/DDBJ databases">
        <authorList>
            <person name="Ferguson B K."/>
        </authorList>
    </citation>
    <scope>NUCLEOTIDE SEQUENCE [LARGE SCALE GENOMIC DNA]</scope>
</reference>
<sequence>MRVCWVHVFARRDFRHRISQNVAPPVMAGEKIPPLHRHALKYFLRILRAGYSPDK</sequence>
<keyword evidence="2" id="KW-1185">Reference proteome</keyword>
<dbReference type="AlphaFoldDB" id="A0A6H5GHX7"/>
<feature type="non-terminal residue" evidence="1">
    <location>
        <position position="55"/>
    </location>
</feature>
<name>A0A6H5GHX7_9HEMI</name>
<protein>
    <submittedName>
        <fullName evidence="1">Uncharacterized protein</fullName>
    </submittedName>
</protein>